<proteinExistence type="predicted"/>
<organism evidence="1">
    <name type="scientific">marine sediment metagenome</name>
    <dbReference type="NCBI Taxonomy" id="412755"/>
    <lineage>
        <taxon>unclassified sequences</taxon>
        <taxon>metagenomes</taxon>
        <taxon>ecological metagenomes</taxon>
    </lineage>
</organism>
<evidence type="ECO:0000313" key="1">
    <source>
        <dbReference type="EMBL" id="GAH64856.1"/>
    </source>
</evidence>
<dbReference type="EMBL" id="BARU01034549">
    <property type="protein sequence ID" value="GAH64856.1"/>
    <property type="molecule type" value="Genomic_DNA"/>
</dbReference>
<comment type="caution">
    <text evidence="1">The sequence shown here is derived from an EMBL/GenBank/DDBJ whole genome shotgun (WGS) entry which is preliminary data.</text>
</comment>
<gene>
    <name evidence="1" type="ORF">S03H2_54211</name>
</gene>
<dbReference type="AlphaFoldDB" id="X1H3U6"/>
<protein>
    <submittedName>
        <fullName evidence="1">Uncharacterized protein</fullName>
    </submittedName>
</protein>
<accession>X1H3U6</accession>
<reference evidence="1" key="1">
    <citation type="journal article" date="2014" name="Front. Microbiol.">
        <title>High frequency of phylogenetically diverse reductive dehalogenase-homologous genes in deep subseafloor sedimentary metagenomes.</title>
        <authorList>
            <person name="Kawai M."/>
            <person name="Futagami T."/>
            <person name="Toyoda A."/>
            <person name="Takaki Y."/>
            <person name="Nishi S."/>
            <person name="Hori S."/>
            <person name="Arai W."/>
            <person name="Tsubouchi T."/>
            <person name="Morono Y."/>
            <person name="Uchiyama I."/>
            <person name="Ito T."/>
            <person name="Fujiyama A."/>
            <person name="Inagaki F."/>
            <person name="Takami H."/>
        </authorList>
    </citation>
    <scope>NUCLEOTIDE SEQUENCE</scope>
    <source>
        <strain evidence="1">Expedition CK06-06</strain>
    </source>
</reference>
<name>X1H3U6_9ZZZZ</name>
<sequence>MSIEQQKAIWDKNWQHQSQINPKEILNSHFAQEAYHCLKNFINEKKR</sequence>